<evidence type="ECO:0000256" key="1">
    <source>
        <dbReference type="SAM" id="Phobius"/>
    </source>
</evidence>
<organism evidence="2 3">
    <name type="scientific">candidate division LCP-89 bacterium B3_LCP</name>
    <dbReference type="NCBI Taxonomy" id="2012998"/>
    <lineage>
        <taxon>Bacteria</taxon>
        <taxon>Pseudomonadati</taxon>
        <taxon>Bacteria division LCP-89</taxon>
    </lineage>
</organism>
<dbReference type="AlphaFoldDB" id="A0A532V5S9"/>
<evidence type="ECO:0008006" key="4">
    <source>
        <dbReference type="Google" id="ProtNLM"/>
    </source>
</evidence>
<protein>
    <recommendedName>
        <fullName evidence="4">Secretion system C-terminal sorting domain-containing protein</fullName>
    </recommendedName>
</protein>
<proteinExistence type="predicted"/>
<dbReference type="EMBL" id="NJBN01000001">
    <property type="protein sequence ID" value="TKJ42556.1"/>
    <property type="molecule type" value="Genomic_DNA"/>
</dbReference>
<accession>A0A532V5S9</accession>
<gene>
    <name evidence="2" type="ORF">CEE37_02380</name>
</gene>
<evidence type="ECO:0000313" key="2">
    <source>
        <dbReference type="EMBL" id="TKJ42556.1"/>
    </source>
</evidence>
<feature type="transmembrane region" description="Helical" evidence="1">
    <location>
        <begin position="12"/>
        <end position="30"/>
    </location>
</feature>
<keyword evidence="1" id="KW-1133">Transmembrane helix</keyword>
<evidence type="ECO:0000313" key="3">
    <source>
        <dbReference type="Proteomes" id="UP000319619"/>
    </source>
</evidence>
<dbReference type="Proteomes" id="UP000319619">
    <property type="component" value="Unassembled WGS sequence"/>
</dbReference>
<keyword evidence="1" id="KW-0472">Membrane</keyword>
<reference evidence="2 3" key="1">
    <citation type="submission" date="2017-06" db="EMBL/GenBank/DDBJ databases">
        <title>Novel microbial phyla capable of carbon fixation and sulfur reduction in deep-sea sediments.</title>
        <authorList>
            <person name="Huang J."/>
            <person name="Baker B."/>
            <person name="Wang Y."/>
        </authorList>
    </citation>
    <scope>NUCLEOTIDE SEQUENCE [LARGE SCALE GENOMIC DNA]</scope>
    <source>
        <strain evidence="2">B3_LCP</strain>
    </source>
</reference>
<name>A0A532V5S9_UNCL8</name>
<sequence length="78" mass="8509">MITQPVMDHKEMQYVFIILYVVSVGVRGPIGAGDPTTGFYPPGIHQISFDGSGLVSGIYIYRLTAGDFSTRGKMVLLK</sequence>
<keyword evidence="1" id="KW-0812">Transmembrane</keyword>
<comment type="caution">
    <text evidence="2">The sequence shown here is derived from an EMBL/GenBank/DDBJ whole genome shotgun (WGS) entry which is preliminary data.</text>
</comment>